<dbReference type="EMBL" id="PDCK01000045">
    <property type="protein sequence ID" value="PRQ21139.1"/>
    <property type="molecule type" value="Genomic_DNA"/>
</dbReference>
<keyword evidence="2" id="KW-1185">Reference proteome</keyword>
<reference evidence="1 2" key="1">
    <citation type="journal article" date="2018" name="Nat. Genet.">
        <title>The Rosa genome provides new insights in the design of modern roses.</title>
        <authorList>
            <person name="Bendahmane M."/>
        </authorList>
    </citation>
    <scope>NUCLEOTIDE SEQUENCE [LARGE SCALE GENOMIC DNA]</scope>
    <source>
        <strain evidence="2">cv. Old Blush</strain>
    </source>
</reference>
<dbReference type="OMA" id="APPFDEM"/>
<comment type="caution">
    <text evidence="1">The sequence shown here is derived from an EMBL/GenBank/DDBJ whole genome shotgun (WGS) entry which is preliminary data.</text>
</comment>
<evidence type="ECO:0000313" key="1">
    <source>
        <dbReference type="EMBL" id="PRQ21139.1"/>
    </source>
</evidence>
<accession>A0A2P6PGU5</accession>
<protein>
    <submittedName>
        <fullName evidence="1">Uncharacterized protein</fullName>
    </submittedName>
</protein>
<evidence type="ECO:0000313" key="2">
    <source>
        <dbReference type="Proteomes" id="UP000238479"/>
    </source>
</evidence>
<dbReference type="STRING" id="74649.A0A2P6PGU5"/>
<dbReference type="AlphaFoldDB" id="A0A2P6PGU5"/>
<dbReference type="Proteomes" id="UP000238479">
    <property type="component" value="Chromosome 7"/>
</dbReference>
<gene>
    <name evidence="1" type="ORF">RchiOBHm_Chr7g0235891</name>
</gene>
<dbReference type="Gramene" id="PRQ21139">
    <property type="protein sequence ID" value="PRQ21139"/>
    <property type="gene ID" value="RchiOBHm_Chr7g0235891"/>
</dbReference>
<organism evidence="1 2">
    <name type="scientific">Rosa chinensis</name>
    <name type="common">China rose</name>
    <dbReference type="NCBI Taxonomy" id="74649"/>
    <lineage>
        <taxon>Eukaryota</taxon>
        <taxon>Viridiplantae</taxon>
        <taxon>Streptophyta</taxon>
        <taxon>Embryophyta</taxon>
        <taxon>Tracheophyta</taxon>
        <taxon>Spermatophyta</taxon>
        <taxon>Magnoliopsida</taxon>
        <taxon>eudicotyledons</taxon>
        <taxon>Gunneridae</taxon>
        <taxon>Pentapetalae</taxon>
        <taxon>rosids</taxon>
        <taxon>fabids</taxon>
        <taxon>Rosales</taxon>
        <taxon>Rosaceae</taxon>
        <taxon>Rosoideae</taxon>
        <taxon>Rosoideae incertae sedis</taxon>
        <taxon>Rosa</taxon>
    </lineage>
</organism>
<sequence>MIAVEMGLKELAFLKPSASKKYGKPITTCVKWSERRRFEIAGLVATVLRAHLHAYDPVFSMTLIYLISIHKGFCLRQGISSPISDLKTRLLLEERDPPAIPQESLSEAPPFDEMRLLKHAHLSLDVTGGKIVQHLRVMHGSQRCSLFHVLDNEQVDIQALAHAVELTRQGAVDSLRFAKGDLFQAFQNEICRMRVDVTLLDELVREYCVYRGIVDAGLASSSGFVRVGI</sequence>
<proteinExistence type="predicted"/>
<name>A0A2P6PGU5_ROSCH</name>